<feature type="transmembrane region" description="Helical" evidence="1">
    <location>
        <begin position="33"/>
        <end position="51"/>
    </location>
</feature>
<dbReference type="STRING" id="1387353.BSF38_05766"/>
<keyword evidence="1" id="KW-1133">Transmembrane helix</keyword>
<name>A0A1U7CZ05_9BACT</name>
<protein>
    <recommendedName>
        <fullName evidence="4">Internalin-A</fullName>
    </recommendedName>
</protein>
<feature type="transmembrane region" description="Helical" evidence="1">
    <location>
        <begin position="6"/>
        <end position="26"/>
    </location>
</feature>
<dbReference type="KEGG" id="pbor:BSF38_05766"/>
<feature type="transmembrane region" description="Helical" evidence="1">
    <location>
        <begin position="57"/>
        <end position="79"/>
    </location>
</feature>
<evidence type="ECO:0000313" key="3">
    <source>
        <dbReference type="Proteomes" id="UP000186309"/>
    </source>
</evidence>
<keyword evidence="1" id="KW-0812">Transmembrane</keyword>
<evidence type="ECO:0008006" key="4">
    <source>
        <dbReference type="Google" id="ProtNLM"/>
    </source>
</evidence>
<dbReference type="SUPFAM" id="SSF52047">
    <property type="entry name" value="RNI-like"/>
    <property type="match status" value="1"/>
</dbReference>
<dbReference type="InterPro" id="IPR001611">
    <property type="entry name" value="Leu-rich_rpt"/>
</dbReference>
<keyword evidence="3" id="KW-1185">Reference proteome</keyword>
<evidence type="ECO:0000256" key="1">
    <source>
        <dbReference type="SAM" id="Phobius"/>
    </source>
</evidence>
<sequence>MIEQYGVYIELAGVALMVIGWLWMAARAFRHRIGWGLAVLIPPVAPFYGLWRGRPARWPLIVLVLGLVVTAAPPVYSLLAPIDLGPRDRIVAGERHLTLTGWDRKDYSALAQRPDVVVLQMANPDVTDETLTYLKGLDRLKELDLDNTKITDEGLKILKDLPALAILRLKNTKITDAGFTASLAAKESLQRLDLTGTRVDRETVETWRKAKAGRRAMQ</sequence>
<dbReference type="EMBL" id="CP019082">
    <property type="protein sequence ID" value="APW64174.1"/>
    <property type="molecule type" value="Genomic_DNA"/>
</dbReference>
<gene>
    <name evidence="2" type="ORF">BSF38_05766</name>
</gene>
<reference evidence="3" key="1">
    <citation type="submission" date="2016-12" db="EMBL/GenBank/DDBJ databases">
        <title>Comparative genomics of four Isosphaeraceae planctomycetes: a common pool of plasmids and glycoside hydrolase genes.</title>
        <authorList>
            <person name="Ivanova A."/>
        </authorList>
    </citation>
    <scope>NUCLEOTIDE SEQUENCE [LARGE SCALE GENOMIC DNA]</scope>
    <source>
        <strain evidence="3">PX4</strain>
    </source>
</reference>
<proteinExistence type="predicted"/>
<dbReference type="AlphaFoldDB" id="A0A1U7CZ05"/>
<dbReference type="OrthoDB" id="272105at2"/>
<accession>A0A1U7CZ05</accession>
<dbReference type="Proteomes" id="UP000186309">
    <property type="component" value="Chromosome"/>
</dbReference>
<dbReference type="Pfam" id="PF13516">
    <property type="entry name" value="LRR_6"/>
    <property type="match status" value="1"/>
</dbReference>
<keyword evidence="1" id="KW-0472">Membrane</keyword>
<dbReference type="InterPro" id="IPR032675">
    <property type="entry name" value="LRR_dom_sf"/>
</dbReference>
<dbReference type="RefSeq" id="WP_076350441.1">
    <property type="nucleotide sequence ID" value="NZ_CP019082.1"/>
</dbReference>
<dbReference type="Gene3D" id="3.80.10.10">
    <property type="entry name" value="Ribonuclease Inhibitor"/>
    <property type="match status" value="1"/>
</dbReference>
<evidence type="ECO:0000313" key="2">
    <source>
        <dbReference type="EMBL" id="APW64174.1"/>
    </source>
</evidence>
<organism evidence="2 3">
    <name type="scientific">Paludisphaera borealis</name>
    <dbReference type="NCBI Taxonomy" id="1387353"/>
    <lineage>
        <taxon>Bacteria</taxon>
        <taxon>Pseudomonadati</taxon>
        <taxon>Planctomycetota</taxon>
        <taxon>Planctomycetia</taxon>
        <taxon>Isosphaerales</taxon>
        <taxon>Isosphaeraceae</taxon>
        <taxon>Paludisphaera</taxon>
    </lineage>
</organism>